<feature type="region of interest" description="Disordered" evidence="2">
    <location>
        <begin position="1"/>
        <end position="29"/>
    </location>
</feature>
<dbReference type="InterPro" id="IPR014756">
    <property type="entry name" value="Ig_E-set"/>
</dbReference>
<dbReference type="InterPro" id="IPR037256">
    <property type="entry name" value="ASC_dom_sf"/>
</dbReference>
<organism evidence="4 5">
    <name type="scientific">Momordica charantia</name>
    <name type="common">Bitter gourd</name>
    <name type="synonym">Balsam pear</name>
    <dbReference type="NCBI Taxonomy" id="3673"/>
    <lineage>
        <taxon>Eukaryota</taxon>
        <taxon>Viridiplantae</taxon>
        <taxon>Streptophyta</taxon>
        <taxon>Embryophyta</taxon>
        <taxon>Tracheophyta</taxon>
        <taxon>Spermatophyta</taxon>
        <taxon>Magnoliopsida</taxon>
        <taxon>eudicotyledons</taxon>
        <taxon>Gunneridae</taxon>
        <taxon>Pentapetalae</taxon>
        <taxon>rosids</taxon>
        <taxon>fabids</taxon>
        <taxon>Cucurbitales</taxon>
        <taxon>Cucurbitaceae</taxon>
        <taxon>Momordiceae</taxon>
        <taxon>Momordica</taxon>
    </lineage>
</organism>
<evidence type="ECO:0000313" key="5">
    <source>
        <dbReference type="RefSeq" id="XP_022142614.1"/>
    </source>
</evidence>
<dbReference type="PANTHER" id="PTHR46316">
    <property type="entry name" value="SNF1-RELATED PROTEIN KINASE REGULATORY SUBUNIT BETA-1"/>
    <property type="match status" value="1"/>
</dbReference>
<dbReference type="Pfam" id="PF04739">
    <property type="entry name" value="AMPKBI"/>
    <property type="match status" value="1"/>
</dbReference>
<dbReference type="SUPFAM" id="SSF160219">
    <property type="entry name" value="AMPKBI-like"/>
    <property type="match status" value="1"/>
</dbReference>
<dbReference type="PANTHER" id="PTHR46316:SF2">
    <property type="entry name" value="SNF1-RELATED PROTEIN KINASE REGULATORY SUBUNIT BETA-2"/>
    <property type="match status" value="1"/>
</dbReference>
<dbReference type="OrthoDB" id="531008at2759"/>
<dbReference type="GO" id="GO:0009507">
    <property type="term" value="C:chloroplast"/>
    <property type="evidence" value="ECO:0007669"/>
    <property type="project" value="UniProtKB-ARBA"/>
</dbReference>
<dbReference type="KEGG" id="mcha:111012688"/>
<dbReference type="InterPro" id="IPR006828">
    <property type="entry name" value="ASC_dom"/>
</dbReference>
<comment type="similarity">
    <text evidence="1">Belongs to the 5'-AMP-activated protein kinase beta subunit family.</text>
</comment>
<dbReference type="AlphaFoldDB" id="A0A6J1CLZ4"/>
<dbReference type="Pfam" id="PF16561">
    <property type="entry name" value="AMPK1_CBM"/>
    <property type="match status" value="1"/>
</dbReference>
<dbReference type="InterPro" id="IPR032640">
    <property type="entry name" value="AMPK1_CBM"/>
</dbReference>
<dbReference type="SUPFAM" id="SSF81296">
    <property type="entry name" value="E set domains"/>
    <property type="match status" value="1"/>
</dbReference>
<dbReference type="SMART" id="SM01010">
    <property type="entry name" value="AMPKBI"/>
    <property type="match status" value="1"/>
</dbReference>
<name>A0A6J1CLZ4_MOMCH</name>
<keyword evidence="4" id="KW-1185">Reference proteome</keyword>
<feature type="domain" description="Association with the SNF1 complex (ASC)" evidence="3">
    <location>
        <begin position="209"/>
        <end position="299"/>
    </location>
</feature>
<feature type="compositionally biased region" description="Acidic residues" evidence="2">
    <location>
        <begin position="9"/>
        <end position="29"/>
    </location>
</feature>
<sequence>MGNVNGREYEDDTPSGSEEEEEVEGEVGEDGVIVHEGVAVADGAHIGYHPQGVCSKLVSGQSPPHSPAATRSPLIFTPQVPLTPLRKPDEMLIPSDYRMPNSFGYEGTCNEPSVPTMITWSYGGKEVAVEGSWDLWKTRMPLQRSGKDFTIMKVLPAGVYQYRFLIDGQWRYAPELPWAQDNAGNAYNVLDLQDNVPEDIESISSFEPPQSPDSSYNNVLLGSDDYAKEPPLVPPHLQRTLLNSPSSYMEIPHDLSRPQHVILNHLYMQRGKSGPSIVALGTTHRFLAKYVTVVLYKSFQR</sequence>
<dbReference type="CDD" id="cd02859">
    <property type="entry name" value="E_set_AMPKbeta_like_N"/>
    <property type="match status" value="1"/>
</dbReference>
<proteinExistence type="inferred from homology"/>
<gene>
    <name evidence="5" type="primary">LOC111012688</name>
</gene>
<dbReference type="GeneID" id="111012688"/>
<dbReference type="InterPro" id="IPR043554">
    <property type="entry name" value="KINB"/>
</dbReference>
<reference evidence="5" key="1">
    <citation type="submission" date="2025-08" db="UniProtKB">
        <authorList>
            <consortium name="RefSeq"/>
        </authorList>
    </citation>
    <scope>IDENTIFICATION</scope>
    <source>
        <strain evidence="5">OHB3-1</strain>
    </source>
</reference>
<dbReference type="InterPro" id="IPR013783">
    <property type="entry name" value="Ig-like_fold"/>
</dbReference>
<evidence type="ECO:0000313" key="4">
    <source>
        <dbReference type="Proteomes" id="UP000504603"/>
    </source>
</evidence>
<accession>A0A6J1CLZ4</accession>
<dbReference type="Proteomes" id="UP000504603">
    <property type="component" value="Unplaced"/>
</dbReference>
<dbReference type="RefSeq" id="XP_022142614.1">
    <property type="nucleotide sequence ID" value="XM_022286922.1"/>
</dbReference>
<dbReference type="Gene3D" id="6.20.250.60">
    <property type="match status" value="1"/>
</dbReference>
<protein>
    <submittedName>
        <fullName evidence="5">SNF1-related protein kinase regulatory subunit beta-2</fullName>
    </submittedName>
</protein>
<evidence type="ECO:0000256" key="1">
    <source>
        <dbReference type="ARBA" id="ARBA00010926"/>
    </source>
</evidence>
<evidence type="ECO:0000256" key="2">
    <source>
        <dbReference type="SAM" id="MobiDB-lite"/>
    </source>
</evidence>
<evidence type="ECO:0000259" key="3">
    <source>
        <dbReference type="SMART" id="SM01010"/>
    </source>
</evidence>
<dbReference type="Gene3D" id="2.60.40.10">
    <property type="entry name" value="Immunoglobulins"/>
    <property type="match status" value="1"/>
</dbReference>